<evidence type="ECO:0000313" key="5">
    <source>
        <dbReference type="Proteomes" id="UP000317494"/>
    </source>
</evidence>
<evidence type="ECO:0000313" key="4">
    <source>
        <dbReference type="EMBL" id="TPX50078.1"/>
    </source>
</evidence>
<dbReference type="InterPro" id="IPR032854">
    <property type="entry name" value="ALKBH3"/>
</dbReference>
<dbReference type="InterPro" id="IPR027450">
    <property type="entry name" value="AlkB-like"/>
</dbReference>
<evidence type="ECO:0008006" key="6">
    <source>
        <dbReference type="Google" id="ProtNLM"/>
    </source>
</evidence>
<organism evidence="4 5">
    <name type="scientific">Synchytrium endobioticum</name>
    <dbReference type="NCBI Taxonomy" id="286115"/>
    <lineage>
        <taxon>Eukaryota</taxon>
        <taxon>Fungi</taxon>
        <taxon>Fungi incertae sedis</taxon>
        <taxon>Chytridiomycota</taxon>
        <taxon>Chytridiomycota incertae sedis</taxon>
        <taxon>Chytridiomycetes</taxon>
        <taxon>Synchytriales</taxon>
        <taxon>Synchytriaceae</taxon>
        <taxon>Synchytrium</taxon>
    </lineage>
</organism>
<dbReference type="VEuPathDB" id="FungiDB:SeMB42_g02377"/>
<dbReference type="Pfam" id="PF13532">
    <property type="entry name" value="2OG-FeII_Oxy_2"/>
    <property type="match status" value="1"/>
</dbReference>
<dbReference type="InterPro" id="IPR037151">
    <property type="entry name" value="AlkB-like_sf"/>
</dbReference>
<dbReference type="GO" id="GO:0051213">
    <property type="term" value="F:dioxygenase activity"/>
    <property type="evidence" value="ECO:0007669"/>
    <property type="project" value="InterPro"/>
</dbReference>
<evidence type="ECO:0000256" key="1">
    <source>
        <dbReference type="SAM" id="MobiDB-lite"/>
    </source>
</evidence>
<dbReference type="PANTHER" id="PTHR31212:SF4">
    <property type="entry name" value="ALPHA-KETOGLUTARATE-DEPENDENT DIOXYGENASE ALKB HOMOLOG 3"/>
    <property type="match status" value="1"/>
</dbReference>
<name>A0A507DGQ9_9FUNG</name>
<protein>
    <recommendedName>
        <fullName evidence="6">Fe2OG dioxygenase domain-containing protein</fullName>
    </recommendedName>
</protein>
<dbReference type="InterPro" id="IPR003892">
    <property type="entry name" value="CUE"/>
</dbReference>
<dbReference type="AlphaFoldDB" id="A0A507DGQ9"/>
<evidence type="ECO:0000259" key="2">
    <source>
        <dbReference type="PROSITE" id="PS51140"/>
    </source>
</evidence>
<sequence>MDSADIDHRLATLISIFEERPIADLLVSLQAHNGDLEQTIESLVNPLTTSITASTESRNIQKGQPNRKRVAIEHYFGPPDRSGDGSSTSDPTQHEPPSKRLKREESDRKRNNGVAENEERNAFDLLKWDDDKVSSGKRLPVQTLKNPEEISAKLPCCELYPNFLPADVADRLLIAVLEEAKQWSQHNHQDKMEEIRVPIEDKVNERLIERDRYLGEIPCRWRANALVANCYDNETQGVGFHADRLTQIGVMPTIASMTLGATRAFRLRRIINAGNPMAQTIDLLLPHNSLLVMFPPCQELWKHSVPPQKSVIRHPISGLARINLTYRHYRLDYTDGDTPRCHCGNPCDLKPVMKKEGRIGRYFYMLAGFGSQDPTG</sequence>
<dbReference type="Gene3D" id="2.60.120.590">
    <property type="entry name" value="Alpha-ketoglutarate-dependent dioxygenase AlkB-like"/>
    <property type="match status" value="1"/>
</dbReference>
<evidence type="ECO:0000259" key="3">
    <source>
        <dbReference type="PROSITE" id="PS51471"/>
    </source>
</evidence>
<dbReference type="Proteomes" id="UP000317494">
    <property type="component" value="Unassembled WGS sequence"/>
</dbReference>
<proteinExistence type="predicted"/>
<reference evidence="4 5" key="1">
    <citation type="journal article" date="2019" name="Sci. Rep.">
        <title>Comparative genomics of chytrid fungi reveal insights into the obligate biotrophic and pathogenic lifestyle of Synchytrium endobioticum.</title>
        <authorList>
            <person name="van de Vossenberg B.T.L.H."/>
            <person name="Warris S."/>
            <person name="Nguyen H.D.T."/>
            <person name="van Gent-Pelzer M.P.E."/>
            <person name="Joly D.L."/>
            <person name="van de Geest H.C."/>
            <person name="Bonants P.J.M."/>
            <person name="Smith D.S."/>
            <person name="Levesque C.A."/>
            <person name="van der Lee T.A.J."/>
        </authorList>
    </citation>
    <scope>NUCLEOTIDE SEQUENCE [LARGE SCALE GENOMIC DNA]</scope>
    <source>
        <strain evidence="4 5">MB42</strain>
    </source>
</reference>
<dbReference type="STRING" id="286115.A0A507DGQ9"/>
<keyword evidence="5" id="KW-1185">Reference proteome</keyword>
<feature type="domain" description="Fe2OG dioxygenase" evidence="3">
    <location>
        <begin position="222"/>
        <end position="330"/>
    </location>
</feature>
<dbReference type="GO" id="GO:0006307">
    <property type="term" value="P:DNA alkylation repair"/>
    <property type="evidence" value="ECO:0007669"/>
    <property type="project" value="InterPro"/>
</dbReference>
<dbReference type="InterPro" id="IPR005123">
    <property type="entry name" value="Oxoglu/Fe-dep_dioxygenase_dom"/>
</dbReference>
<gene>
    <name evidence="4" type="ORF">SeMB42_g02377</name>
</gene>
<dbReference type="EMBL" id="QEAN01000072">
    <property type="protein sequence ID" value="TPX50078.1"/>
    <property type="molecule type" value="Genomic_DNA"/>
</dbReference>
<dbReference type="PROSITE" id="PS51471">
    <property type="entry name" value="FE2OG_OXY"/>
    <property type="match status" value="1"/>
</dbReference>
<dbReference type="GO" id="GO:0043130">
    <property type="term" value="F:ubiquitin binding"/>
    <property type="evidence" value="ECO:0007669"/>
    <property type="project" value="InterPro"/>
</dbReference>
<feature type="compositionally biased region" description="Basic and acidic residues" evidence="1">
    <location>
        <begin position="92"/>
        <end position="110"/>
    </location>
</feature>
<accession>A0A507DGQ9</accession>
<comment type="caution">
    <text evidence="4">The sequence shown here is derived from an EMBL/GenBank/DDBJ whole genome shotgun (WGS) entry which is preliminary data.</text>
</comment>
<dbReference type="CDD" id="cd14279">
    <property type="entry name" value="CUE"/>
    <property type="match status" value="1"/>
</dbReference>
<dbReference type="PROSITE" id="PS51140">
    <property type="entry name" value="CUE"/>
    <property type="match status" value="1"/>
</dbReference>
<feature type="region of interest" description="Disordered" evidence="1">
    <location>
        <begin position="75"/>
        <end position="118"/>
    </location>
</feature>
<dbReference type="PANTHER" id="PTHR31212">
    <property type="entry name" value="ALPHA-KETOGLUTARATE-DEPENDENT DIOXYGENASE ALKB HOMOLOG 3"/>
    <property type="match status" value="1"/>
</dbReference>
<feature type="domain" description="CUE" evidence="2">
    <location>
        <begin position="5"/>
        <end position="49"/>
    </location>
</feature>
<dbReference type="SUPFAM" id="SSF51197">
    <property type="entry name" value="Clavaminate synthase-like"/>
    <property type="match status" value="1"/>
</dbReference>